<feature type="domain" description="C3H1-type" evidence="6">
    <location>
        <begin position="92"/>
        <end position="120"/>
    </location>
</feature>
<dbReference type="PANTHER" id="PTHR12547">
    <property type="entry name" value="CCCH ZINC FINGER/TIS11-RELATED"/>
    <property type="match status" value="1"/>
</dbReference>
<dbReference type="Gene3D" id="4.10.1000.10">
    <property type="entry name" value="Zinc finger, CCCH-type"/>
    <property type="match status" value="2"/>
</dbReference>
<evidence type="ECO:0000256" key="2">
    <source>
        <dbReference type="ARBA" id="ARBA00022737"/>
    </source>
</evidence>
<feature type="domain" description="C3H1-type" evidence="6">
    <location>
        <begin position="54"/>
        <end position="82"/>
    </location>
</feature>
<feature type="zinc finger region" description="C3H1-type" evidence="5">
    <location>
        <begin position="54"/>
        <end position="82"/>
    </location>
</feature>
<gene>
    <name evidence="7" type="primary">ZFP36</name>
    <name evidence="7" type="ORF">Ciccas_012596</name>
</gene>
<keyword evidence="4 5" id="KW-0862">Zinc</keyword>
<comment type="caution">
    <text evidence="7">The sequence shown here is derived from an EMBL/GenBank/DDBJ whole genome shotgun (WGS) entry which is preliminary data.</text>
</comment>
<evidence type="ECO:0000313" key="8">
    <source>
        <dbReference type="Proteomes" id="UP001626550"/>
    </source>
</evidence>
<dbReference type="InterPro" id="IPR045877">
    <property type="entry name" value="ZFP36-like"/>
</dbReference>
<organism evidence="7 8">
    <name type="scientific">Cichlidogyrus casuarinus</name>
    <dbReference type="NCBI Taxonomy" id="1844966"/>
    <lineage>
        <taxon>Eukaryota</taxon>
        <taxon>Metazoa</taxon>
        <taxon>Spiralia</taxon>
        <taxon>Lophotrochozoa</taxon>
        <taxon>Platyhelminthes</taxon>
        <taxon>Monogenea</taxon>
        <taxon>Monopisthocotylea</taxon>
        <taxon>Dactylogyridea</taxon>
        <taxon>Ancyrocephalidae</taxon>
        <taxon>Cichlidogyrus</taxon>
    </lineage>
</organism>
<dbReference type="GO" id="GO:0008270">
    <property type="term" value="F:zinc ion binding"/>
    <property type="evidence" value="ECO:0007669"/>
    <property type="project" value="UniProtKB-KW"/>
</dbReference>
<evidence type="ECO:0000313" key="7">
    <source>
        <dbReference type="EMBL" id="KAL3308866.1"/>
    </source>
</evidence>
<reference evidence="7 8" key="1">
    <citation type="submission" date="2024-11" db="EMBL/GenBank/DDBJ databases">
        <title>Adaptive evolution of stress response genes in parasites aligns with host niche diversity.</title>
        <authorList>
            <person name="Hahn C."/>
            <person name="Resl P."/>
        </authorList>
    </citation>
    <scope>NUCLEOTIDE SEQUENCE [LARGE SCALE GENOMIC DNA]</scope>
    <source>
        <strain evidence="7">EGGRZ-B1_66</strain>
        <tissue evidence="7">Body</tissue>
    </source>
</reference>
<dbReference type="PANTHER" id="PTHR12547:SF18">
    <property type="entry name" value="PROTEIN TIS11"/>
    <property type="match status" value="1"/>
</dbReference>
<protein>
    <submittedName>
        <fullName evidence="7">mRNA decay activator protein zfp36</fullName>
    </submittedName>
</protein>
<evidence type="ECO:0000256" key="5">
    <source>
        <dbReference type="PROSITE-ProRule" id="PRU00723"/>
    </source>
</evidence>
<dbReference type="SUPFAM" id="SSF90229">
    <property type="entry name" value="CCCH zinc finger"/>
    <property type="match status" value="2"/>
</dbReference>
<dbReference type="InterPro" id="IPR000571">
    <property type="entry name" value="Znf_CCCH"/>
</dbReference>
<evidence type="ECO:0000259" key="6">
    <source>
        <dbReference type="PROSITE" id="PS50103"/>
    </source>
</evidence>
<dbReference type="AlphaFoldDB" id="A0ABD2PMY3"/>
<keyword evidence="1 5" id="KW-0479">Metal-binding</keyword>
<dbReference type="EMBL" id="JBJKFK010004594">
    <property type="protein sequence ID" value="KAL3308866.1"/>
    <property type="molecule type" value="Genomic_DNA"/>
</dbReference>
<dbReference type="Pfam" id="PF14608">
    <property type="entry name" value="zf-CCCH_2"/>
    <property type="match status" value="1"/>
</dbReference>
<dbReference type="Proteomes" id="UP001626550">
    <property type="component" value="Unassembled WGS sequence"/>
</dbReference>
<dbReference type="FunFam" id="4.10.1000.10:FF:000001">
    <property type="entry name" value="zinc finger CCCH domain-containing protein 15-like"/>
    <property type="match status" value="1"/>
</dbReference>
<name>A0ABD2PMY3_9PLAT</name>
<evidence type="ECO:0000256" key="4">
    <source>
        <dbReference type="ARBA" id="ARBA00022833"/>
    </source>
</evidence>
<sequence length="146" mass="16583">MTDSSDLNLTALAFLPYEDAVTSTPMMRNEPRYKAQLNQSSSVTPNRTPEVRKRYKTELCRLGTSMQSCPFGRRCNYAHGIEELRLGDKHPLFKTVMCEAYHVAGLCPFGTNCVFIHNETEFQLNIIRRKILTTQIAQGSPMSSNF</sequence>
<keyword evidence="3 5" id="KW-0863">Zinc-finger</keyword>
<evidence type="ECO:0000256" key="1">
    <source>
        <dbReference type="ARBA" id="ARBA00022723"/>
    </source>
</evidence>
<dbReference type="PROSITE" id="PS50103">
    <property type="entry name" value="ZF_C3H1"/>
    <property type="match status" value="2"/>
</dbReference>
<evidence type="ECO:0000256" key="3">
    <source>
        <dbReference type="ARBA" id="ARBA00022771"/>
    </source>
</evidence>
<accession>A0ABD2PMY3</accession>
<proteinExistence type="predicted"/>
<keyword evidence="2" id="KW-0677">Repeat</keyword>
<feature type="zinc finger region" description="C3H1-type" evidence="5">
    <location>
        <begin position="92"/>
        <end position="120"/>
    </location>
</feature>
<dbReference type="SMART" id="SM00356">
    <property type="entry name" value="ZnF_C3H1"/>
    <property type="match status" value="2"/>
</dbReference>
<dbReference type="InterPro" id="IPR036855">
    <property type="entry name" value="Znf_CCCH_sf"/>
</dbReference>
<keyword evidence="8" id="KW-1185">Reference proteome</keyword>
<dbReference type="Pfam" id="PF00642">
    <property type="entry name" value="zf-CCCH"/>
    <property type="match status" value="1"/>
</dbReference>